<dbReference type="GeneID" id="93727771"/>
<evidence type="ECO:0000313" key="2">
    <source>
        <dbReference type="EMBL" id="QQS82295.1"/>
    </source>
</evidence>
<evidence type="ECO:0000313" key="3">
    <source>
        <dbReference type="Proteomes" id="UP000595942"/>
    </source>
</evidence>
<dbReference type="AlphaFoldDB" id="A0AB37H778"/>
<dbReference type="EMBL" id="CP068073">
    <property type="protein sequence ID" value="QQS82295.1"/>
    <property type="molecule type" value="Genomic_DNA"/>
</dbReference>
<keyword evidence="3" id="KW-1185">Reference proteome</keyword>
<reference evidence="2 3" key="1">
    <citation type="submission" date="2021-01" db="EMBL/GenBank/DDBJ databases">
        <title>FDA dAtabase for Regulatory Grade micrObial Sequences (FDA-ARGOS): Supporting development and validation of Infectious Disease Dx tests.</title>
        <authorList>
            <person name="Sproer C."/>
            <person name="Gronow S."/>
            <person name="Severitt S."/>
            <person name="Schroder I."/>
            <person name="Tallon L."/>
            <person name="Sadzewicz L."/>
            <person name="Zhao X."/>
            <person name="Boylan J."/>
            <person name="Ott S."/>
            <person name="Bowen H."/>
            <person name="Vavikolanu K."/>
            <person name="Mehta A."/>
            <person name="Aluvathingal J."/>
            <person name="Nadendla S."/>
            <person name="Lowell S."/>
            <person name="Myers T."/>
            <person name="Yan Y."/>
            <person name="Sichtig H."/>
        </authorList>
    </citation>
    <scope>NUCLEOTIDE SEQUENCE [LARGE SCALE GENOMIC DNA]</scope>
    <source>
        <strain evidence="2 3">FDAARGOS_1148</strain>
    </source>
</reference>
<protein>
    <submittedName>
        <fullName evidence="2">Uncharacterized protein</fullName>
    </submittedName>
</protein>
<feature type="compositionally biased region" description="Acidic residues" evidence="1">
    <location>
        <begin position="44"/>
        <end position="53"/>
    </location>
</feature>
<gene>
    <name evidence="2" type="ORF">I6J05_10325</name>
</gene>
<name>A0AB37H778_9STAP</name>
<proteinExistence type="predicted"/>
<evidence type="ECO:0000256" key="1">
    <source>
        <dbReference type="SAM" id="MobiDB-lite"/>
    </source>
</evidence>
<organism evidence="2 3">
    <name type="scientific">Staphylococcus condimenti</name>
    <dbReference type="NCBI Taxonomy" id="70255"/>
    <lineage>
        <taxon>Bacteria</taxon>
        <taxon>Bacillati</taxon>
        <taxon>Bacillota</taxon>
        <taxon>Bacilli</taxon>
        <taxon>Bacillales</taxon>
        <taxon>Staphylococcaceae</taxon>
        <taxon>Staphylococcus</taxon>
    </lineage>
</organism>
<dbReference type="Proteomes" id="UP000595942">
    <property type="component" value="Chromosome"/>
</dbReference>
<accession>A0AB37H778</accession>
<dbReference type="RefSeq" id="WP_156483159.1">
    <property type="nucleotide sequence ID" value="NZ_CP015114.1"/>
</dbReference>
<feature type="region of interest" description="Disordered" evidence="1">
    <location>
        <begin position="33"/>
        <end position="53"/>
    </location>
</feature>
<sequence>MRKLIMALLPLFILFKIRGYFLKQENQKFDEIDIESDEDRHHDEEDEQINSVI</sequence>